<organism evidence="4 5">
    <name type="scientific">Actinoplanes campanulatus</name>
    <dbReference type="NCBI Taxonomy" id="113559"/>
    <lineage>
        <taxon>Bacteria</taxon>
        <taxon>Bacillati</taxon>
        <taxon>Actinomycetota</taxon>
        <taxon>Actinomycetes</taxon>
        <taxon>Micromonosporales</taxon>
        <taxon>Micromonosporaceae</taxon>
        <taxon>Actinoplanes</taxon>
    </lineage>
</organism>
<keyword evidence="5" id="KW-1185">Reference proteome</keyword>
<feature type="transmembrane region" description="Helical" evidence="1">
    <location>
        <begin position="70"/>
        <end position="91"/>
    </location>
</feature>
<keyword evidence="1" id="KW-0812">Transmembrane</keyword>
<evidence type="ECO:0000313" key="6">
    <source>
        <dbReference type="Proteomes" id="UP000645640"/>
    </source>
</evidence>
<feature type="domain" description="DUF7144" evidence="2">
    <location>
        <begin position="26"/>
        <end position="141"/>
    </location>
</feature>
<name>A0A7W5FDN6_9ACTN</name>
<reference evidence="4 5" key="1">
    <citation type="submission" date="2020-08" db="EMBL/GenBank/DDBJ databases">
        <title>Genomic Encyclopedia of Type Strains, Phase III (KMG-III): the genomes of soil and plant-associated and newly described type strains.</title>
        <authorList>
            <person name="Whitman W."/>
        </authorList>
    </citation>
    <scope>NUCLEOTIDE SEQUENCE [LARGE SCALE GENOMIC DNA]</scope>
    <source>
        <strain evidence="4 5">CECT 3287</strain>
    </source>
</reference>
<feature type="transmembrane region" description="Helical" evidence="1">
    <location>
        <begin position="120"/>
        <end position="137"/>
    </location>
</feature>
<sequence>MTNTEPRQAENYAAAGRRQPTGWVGMVVFAGVMLLMLGAFQAIEGVVALFREDFFLTTSNGLVVPVNFTAYGWTHIVIGLIAVGTGLGLLAGQMWARVVGVIIAGLSALANLAFLPAYPVWSSIVIAIDVLVIYALTAHGREIKY</sequence>
<keyword evidence="1" id="KW-1133">Transmembrane helix</keyword>
<keyword evidence="1" id="KW-0472">Membrane</keyword>
<dbReference type="RefSeq" id="WP_183218762.1">
    <property type="nucleotide sequence ID" value="NZ_BAAAGQ010000002.1"/>
</dbReference>
<feature type="transmembrane region" description="Helical" evidence="1">
    <location>
        <begin position="21"/>
        <end position="50"/>
    </location>
</feature>
<proteinExistence type="predicted"/>
<dbReference type="EMBL" id="BOMF01000019">
    <property type="protein sequence ID" value="GID43950.1"/>
    <property type="molecule type" value="Genomic_DNA"/>
</dbReference>
<comment type="caution">
    <text evidence="4">The sequence shown here is derived from an EMBL/GenBank/DDBJ whole genome shotgun (WGS) entry which is preliminary data.</text>
</comment>
<reference evidence="3 6" key="2">
    <citation type="submission" date="2021-01" db="EMBL/GenBank/DDBJ databases">
        <title>Whole genome shotgun sequence of Actinoplanes capillaceus NBRC 16408.</title>
        <authorList>
            <person name="Komaki H."/>
            <person name="Tamura T."/>
        </authorList>
    </citation>
    <scope>NUCLEOTIDE SEQUENCE [LARGE SCALE GENOMIC DNA]</scope>
    <source>
        <strain evidence="3 6">NBRC 16408</strain>
    </source>
</reference>
<dbReference type="EMBL" id="JACHXF010000003">
    <property type="protein sequence ID" value="MBB3094497.1"/>
    <property type="molecule type" value="Genomic_DNA"/>
</dbReference>
<protein>
    <submittedName>
        <fullName evidence="3">Membrane protein</fullName>
    </submittedName>
    <submittedName>
        <fullName evidence="4">Uncharacterized protein (DUF983 family)</fullName>
    </submittedName>
</protein>
<dbReference type="AlphaFoldDB" id="A0A7W5FDN6"/>
<accession>A0A7W5FDN6</accession>
<dbReference type="Proteomes" id="UP000590749">
    <property type="component" value="Unassembled WGS sequence"/>
</dbReference>
<evidence type="ECO:0000256" key="1">
    <source>
        <dbReference type="SAM" id="Phobius"/>
    </source>
</evidence>
<feature type="transmembrane region" description="Helical" evidence="1">
    <location>
        <begin position="98"/>
        <end position="114"/>
    </location>
</feature>
<evidence type="ECO:0000313" key="3">
    <source>
        <dbReference type="EMBL" id="GID43950.1"/>
    </source>
</evidence>
<evidence type="ECO:0000313" key="4">
    <source>
        <dbReference type="EMBL" id="MBB3094497.1"/>
    </source>
</evidence>
<dbReference type="InterPro" id="IPR055568">
    <property type="entry name" value="DUF7144"/>
</dbReference>
<gene>
    <name evidence="3" type="ORF">Aca07nite_12250</name>
    <name evidence="4" type="ORF">FHR83_002149</name>
</gene>
<evidence type="ECO:0000259" key="2">
    <source>
        <dbReference type="Pfam" id="PF23636"/>
    </source>
</evidence>
<dbReference type="Pfam" id="PF23636">
    <property type="entry name" value="DUF7144"/>
    <property type="match status" value="1"/>
</dbReference>
<evidence type="ECO:0000313" key="5">
    <source>
        <dbReference type="Proteomes" id="UP000590749"/>
    </source>
</evidence>